<evidence type="ECO:0000256" key="1">
    <source>
        <dbReference type="SAM" id="MobiDB-lite"/>
    </source>
</evidence>
<proteinExistence type="predicted"/>
<reference evidence="2" key="1">
    <citation type="submission" date="2021-01" db="EMBL/GenBank/DDBJ databases">
        <authorList>
            <person name="Corre E."/>
            <person name="Pelletier E."/>
            <person name="Niang G."/>
            <person name="Scheremetjew M."/>
            <person name="Finn R."/>
            <person name="Kale V."/>
            <person name="Holt S."/>
            <person name="Cochrane G."/>
            <person name="Meng A."/>
            <person name="Brown T."/>
            <person name="Cohen L."/>
        </authorList>
    </citation>
    <scope>NUCLEOTIDE SEQUENCE</scope>
    <source>
        <strain evidence="2">CCMP3328</strain>
    </source>
</reference>
<feature type="compositionally biased region" description="Basic and acidic residues" evidence="1">
    <location>
        <begin position="131"/>
        <end position="141"/>
    </location>
</feature>
<dbReference type="AlphaFoldDB" id="A0A7R9WVX5"/>
<feature type="region of interest" description="Disordered" evidence="1">
    <location>
        <begin position="263"/>
        <end position="309"/>
    </location>
</feature>
<feature type="region of interest" description="Disordered" evidence="1">
    <location>
        <begin position="115"/>
        <end position="141"/>
    </location>
</feature>
<protein>
    <submittedName>
        <fullName evidence="2">Uncharacterized protein</fullName>
    </submittedName>
</protein>
<feature type="compositionally biased region" description="Acidic residues" evidence="1">
    <location>
        <begin position="269"/>
        <end position="279"/>
    </location>
</feature>
<evidence type="ECO:0000313" key="2">
    <source>
        <dbReference type="EMBL" id="CAD8337178.1"/>
    </source>
</evidence>
<accession>A0A7R9WVX5</accession>
<gene>
    <name evidence="2" type="ORF">CAUS1442_LOCUS9306</name>
</gene>
<name>A0A7R9WVX5_9STRA</name>
<dbReference type="EMBL" id="HBEF01014861">
    <property type="protein sequence ID" value="CAD8337178.1"/>
    <property type="molecule type" value="Transcribed_RNA"/>
</dbReference>
<sequence>MQHQSLACEQFEQAVAEYLDEYKPDPIQRRQIQDWSLSWTSHDDVPASSTDATDLPFEPTHSMKGELEIQGVHVVLTLRSECVWKWMSEDDSKNGSLQFILSARARFRTKAEMNANADATGDASTQQLSPAERKAEKQRRKVEERIRVKMLQRLQKDSYICNLVPTPTTHACKVLATALVHVKDTELEERVNIDDDVAEACRRSVLSTASSPLDLIELLMALPYLPGNSLANRAKLRLLEDAMFDQCEKEGEDELLDGLSICDKTGGDGDGDGDNDDGDNGNKTSAPTQRMTRSKTKANVASKKSRTRW</sequence>
<organism evidence="2">
    <name type="scientific">Craspedostauros australis</name>
    <dbReference type="NCBI Taxonomy" id="1486917"/>
    <lineage>
        <taxon>Eukaryota</taxon>
        <taxon>Sar</taxon>
        <taxon>Stramenopiles</taxon>
        <taxon>Ochrophyta</taxon>
        <taxon>Bacillariophyta</taxon>
        <taxon>Bacillariophyceae</taxon>
        <taxon>Bacillariophycidae</taxon>
        <taxon>Naviculales</taxon>
        <taxon>Naviculaceae</taxon>
        <taxon>Craspedostauros</taxon>
    </lineage>
</organism>